<organism evidence="1 2">
    <name type="scientific">Pelotomaculum schinkii</name>
    <dbReference type="NCBI Taxonomy" id="78350"/>
    <lineage>
        <taxon>Bacteria</taxon>
        <taxon>Bacillati</taxon>
        <taxon>Bacillota</taxon>
        <taxon>Clostridia</taxon>
        <taxon>Eubacteriales</taxon>
        <taxon>Desulfotomaculaceae</taxon>
        <taxon>Pelotomaculum</taxon>
    </lineage>
</organism>
<keyword evidence="2" id="KW-1185">Reference proteome</keyword>
<dbReference type="AlphaFoldDB" id="A0A4Y7REA5"/>
<evidence type="ECO:0000313" key="1">
    <source>
        <dbReference type="EMBL" id="TEB07119.1"/>
    </source>
</evidence>
<proteinExistence type="predicted"/>
<reference evidence="1 2" key="1">
    <citation type="journal article" date="2018" name="Environ. Microbiol.">
        <title>Novel energy conservation strategies and behaviour of Pelotomaculum schinkii driving syntrophic propionate catabolism.</title>
        <authorList>
            <person name="Hidalgo-Ahumada C.A.P."/>
            <person name="Nobu M.K."/>
            <person name="Narihiro T."/>
            <person name="Tamaki H."/>
            <person name="Liu W.T."/>
            <person name="Kamagata Y."/>
            <person name="Stams A.J.M."/>
            <person name="Imachi H."/>
            <person name="Sousa D.Z."/>
        </authorList>
    </citation>
    <scope>NUCLEOTIDE SEQUENCE [LARGE SCALE GENOMIC DNA]</scope>
    <source>
        <strain evidence="1 2">HH</strain>
    </source>
</reference>
<comment type="caution">
    <text evidence="1">The sequence shown here is derived from an EMBL/GenBank/DDBJ whole genome shotgun (WGS) entry which is preliminary data.</text>
</comment>
<dbReference type="RefSeq" id="WP_190239103.1">
    <property type="nucleotide sequence ID" value="NZ_QFGA01000001.1"/>
</dbReference>
<evidence type="ECO:0000313" key="2">
    <source>
        <dbReference type="Proteomes" id="UP000298324"/>
    </source>
</evidence>
<accession>A0A4Y7REA5</accession>
<dbReference type="EMBL" id="QFGA01000001">
    <property type="protein sequence ID" value="TEB07119.1"/>
    <property type="molecule type" value="Genomic_DNA"/>
</dbReference>
<sequence>MANIHDYYRKNFLYEGHKMMLPELRDKVAQTCAHCKFFVLVTGGNETRNGCAAQIPRYAGLSRRVPGELDAVEVLELVGREGLERVLSTAGPHRQACWQFHPRG</sequence>
<gene>
    <name evidence="1" type="ORF">Psch_00662</name>
</gene>
<protein>
    <submittedName>
        <fullName evidence="1">Uncharacterized protein</fullName>
    </submittedName>
</protein>
<dbReference type="Proteomes" id="UP000298324">
    <property type="component" value="Unassembled WGS sequence"/>
</dbReference>
<name>A0A4Y7REA5_9FIRM</name>